<dbReference type="EMBL" id="JAGYWB010000013">
    <property type="protein sequence ID" value="KAI0500155.1"/>
    <property type="molecule type" value="Genomic_DNA"/>
</dbReference>
<reference evidence="2" key="1">
    <citation type="journal article" date="2022" name="Front. Genet.">
        <title>Chromosome-Scale Assembly of the Dendrobium nobile Genome Provides Insights Into the Molecular Mechanism of the Biosynthesis of the Medicinal Active Ingredient of Dendrobium.</title>
        <authorList>
            <person name="Xu Q."/>
            <person name="Niu S.-C."/>
            <person name="Li K.-L."/>
            <person name="Zheng P.-J."/>
            <person name="Zhang X.-J."/>
            <person name="Jia Y."/>
            <person name="Liu Y."/>
            <person name="Niu Y.-X."/>
            <person name="Yu L.-H."/>
            <person name="Chen D.-F."/>
            <person name="Zhang G.-Q."/>
        </authorList>
    </citation>
    <scope>NUCLEOTIDE SEQUENCE</scope>
    <source>
        <tissue evidence="2">Leaf</tissue>
    </source>
</reference>
<protein>
    <submittedName>
        <fullName evidence="2">Uncharacterized protein</fullName>
    </submittedName>
</protein>
<evidence type="ECO:0000313" key="2">
    <source>
        <dbReference type="EMBL" id="KAI0500155.1"/>
    </source>
</evidence>
<name>A0A8T3B115_DENNO</name>
<proteinExistence type="predicted"/>
<gene>
    <name evidence="2" type="ORF">KFK09_018364</name>
</gene>
<evidence type="ECO:0000313" key="3">
    <source>
        <dbReference type="Proteomes" id="UP000829196"/>
    </source>
</evidence>
<organism evidence="2 3">
    <name type="scientific">Dendrobium nobile</name>
    <name type="common">Orchid</name>
    <dbReference type="NCBI Taxonomy" id="94219"/>
    <lineage>
        <taxon>Eukaryota</taxon>
        <taxon>Viridiplantae</taxon>
        <taxon>Streptophyta</taxon>
        <taxon>Embryophyta</taxon>
        <taxon>Tracheophyta</taxon>
        <taxon>Spermatophyta</taxon>
        <taxon>Magnoliopsida</taxon>
        <taxon>Liliopsida</taxon>
        <taxon>Asparagales</taxon>
        <taxon>Orchidaceae</taxon>
        <taxon>Epidendroideae</taxon>
        <taxon>Malaxideae</taxon>
        <taxon>Dendrobiinae</taxon>
        <taxon>Dendrobium</taxon>
    </lineage>
</organism>
<evidence type="ECO:0000256" key="1">
    <source>
        <dbReference type="SAM" id="MobiDB-lite"/>
    </source>
</evidence>
<dbReference type="AlphaFoldDB" id="A0A8T3B115"/>
<feature type="region of interest" description="Disordered" evidence="1">
    <location>
        <begin position="23"/>
        <end position="49"/>
    </location>
</feature>
<feature type="compositionally biased region" description="Basic residues" evidence="1">
    <location>
        <begin position="40"/>
        <end position="49"/>
    </location>
</feature>
<comment type="caution">
    <text evidence="2">The sequence shown here is derived from an EMBL/GenBank/DDBJ whole genome shotgun (WGS) entry which is preliminary data.</text>
</comment>
<sequence length="117" mass="13189">MEVTPNTLMMAVLNSDLNRGVPKYSKAPLKYPQKNPKIPNSRKLHKKSRNPKIPKIFKIELNPSTLKAKSIHPPQQFVGVDKLKFTSAHKEPNAWSRILLGSILKQSPASKDVVRVL</sequence>
<dbReference type="Proteomes" id="UP000829196">
    <property type="component" value="Unassembled WGS sequence"/>
</dbReference>
<keyword evidence="3" id="KW-1185">Reference proteome</keyword>
<accession>A0A8T3B115</accession>